<accession>A0A6A5TBF9</accession>
<feature type="domain" description="Rhodopsin" evidence="8">
    <location>
        <begin position="36"/>
        <end position="282"/>
    </location>
</feature>
<evidence type="ECO:0000256" key="7">
    <source>
        <dbReference type="SAM" id="Phobius"/>
    </source>
</evidence>
<evidence type="ECO:0000256" key="2">
    <source>
        <dbReference type="ARBA" id="ARBA00022692"/>
    </source>
</evidence>
<feature type="region of interest" description="Disordered" evidence="6">
    <location>
        <begin position="308"/>
        <end position="355"/>
    </location>
</feature>
<protein>
    <recommendedName>
        <fullName evidence="8">Rhodopsin domain-containing protein</fullName>
    </recommendedName>
</protein>
<feature type="transmembrane region" description="Helical" evidence="7">
    <location>
        <begin position="97"/>
        <end position="119"/>
    </location>
</feature>
<feature type="transmembrane region" description="Helical" evidence="7">
    <location>
        <begin position="52"/>
        <end position="71"/>
    </location>
</feature>
<evidence type="ECO:0000256" key="6">
    <source>
        <dbReference type="SAM" id="MobiDB-lite"/>
    </source>
</evidence>
<feature type="transmembrane region" description="Helical" evidence="7">
    <location>
        <begin position="213"/>
        <end position="237"/>
    </location>
</feature>
<dbReference type="OrthoDB" id="5398388at2759"/>
<keyword evidence="10" id="KW-1185">Reference proteome</keyword>
<feature type="transmembrane region" description="Helical" evidence="7">
    <location>
        <begin position="20"/>
        <end position="40"/>
    </location>
</feature>
<dbReference type="Proteomes" id="UP000800035">
    <property type="component" value="Unassembled WGS sequence"/>
</dbReference>
<dbReference type="InterPro" id="IPR052337">
    <property type="entry name" value="SAT4-like"/>
</dbReference>
<keyword evidence="3 7" id="KW-1133">Transmembrane helix</keyword>
<comment type="subcellular location">
    <subcellularLocation>
        <location evidence="1">Membrane</location>
        <topology evidence="1">Multi-pass membrane protein</topology>
    </subcellularLocation>
</comment>
<evidence type="ECO:0000259" key="8">
    <source>
        <dbReference type="Pfam" id="PF20684"/>
    </source>
</evidence>
<evidence type="ECO:0000256" key="5">
    <source>
        <dbReference type="ARBA" id="ARBA00038359"/>
    </source>
</evidence>
<dbReference type="PANTHER" id="PTHR33048">
    <property type="entry name" value="PTH11-LIKE INTEGRAL MEMBRANE PROTEIN (AFU_ORTHOLOGUE AFUA_5G11245)"/>
    <property type="match status" value="1"/>
</dbReference>
<dbReference type="EMBL" id="ML977029">
    <property type="protein sequence ID" value="KAF1950073.1"/>
    <property type="molecule type" value="Genomic_DNA"/>
</dbReference>
<feature type="transmembrane region" description="Helical" evidence="7">
    <location>
        <begin position="131"/>
        <end position="153"/>
    </location>
</feature>
<comment type="similarity">
    <text evidence="5">Belongs to the SAT4 family.</text>
</comment>
<gene>
    <name evidence="9" type="ORF">CC80DRAFT_248826</name>
</gene>
<sequence length="374" mass="41759">MAPSFKIPPGPTPVVNNGQVAINAVLLVLGPIFVALRFWARKIKRQPWLGDDYTILAALIINTGLCIHGLWAGSEHYIGYVIPFMKAHARIEYKKSIYVDVILCHLVYGIIKMSVVLFYRRIFQVRKRFRVFFNIYFTVVVAWTITAFFGSLFCAGRKPSDFWTGPPTQLSRVINYGAFLLSMNAIDLTLDIIVLLIPLPLIRSMTLSTRRKAQVIGVFALGAFCLVASAVRVYYAYQVTYITSLSPFARTRMSNLNHIWGHLEATFSIIAACLPTIVPVFTQLRSAESLVSSLQRLYLKSISALSLTRSGKKGNSDGSRSSGEEQAMGNSQPDFVDHESRKVMKKVGSRETEGSLKEWDRMEFGKVAGVGKQG</sequence>
<organism evidence="9 10">
    <name type="scientific">Byssothecium circinans</name>
    <dbReference type="NCBI Taxonomy" id="147558"/>
    <lineage>
        <taxon>Eukaryota</taxon>
        <taxon>Fungi</taxon>
        <taxon>Dikarya</taxon>
        <taxon>Ascomycota</taxon>
        <taxon>Pezizomycotina</taxon>
        <taxon>Dothideomycetes</taxon>
        <taxon>Pleosporomycetidae</taxon>
        <taxon>Pleosporales</taxon>
        <taxon>Massarineae</taxon>
        <taxon>Massarinaceae</taxon>
        <taxon>Byssothecium</taxon>
    </lineage>
</organism>
<evidence type="ECO:0000256" key="1">
    <source>
        <dbReference type="ARBA" id="ARBA00004141"/>
    </source>
</evidence>
<feature type="compositionally biased region" description="Basic and acidic residues" evidence="6">
    <location>
        <begin position="335"/>
        <end position="355"/>
    </location>
</feature>
<dbReference type="PANTHER" id="PTHR33048:SF134">
    <property type="entry name" value="INTEGRAL MEMBRANE PROTEIN"/>
    <property type="match status" value="1"/>
</dbReference>
<evidence type="ECO:0000313" key="9">
    <source>
        <dbReference type="EMBL" id="KAF1950073.1"/>
    </source>
</evidence>
<keyword evidence="2 7" id="KW-0812">Transmembrane</keyword>
<keyword evidence="4 7" id="KW-0472">Membrane</keyword>
<evidence type="ECO:0000256" key="4">
    <source>
        <dbReference type="ARBA" id="ARBA00023136"/>
    </source>
</evidence>
<name>A0A6A5TBF9_9PLEO</name>
<dbReference type="InterPro" id="IPR049326">
    <property type="entry name" value="Rhodopsin_dom_fungi"/>
</dbReference>
<evidence type="ECO:0000313" key="10">
    <source>
        <dbReference type="Proteomes" id="UP000800035"/>
    </source>
</evidence>
<proteinExistence type="inferred from homology"/>
<feature type="transmembrane region" description="Helical" evidence="7">
    <location>
        <begin position="173"/>
        <end position="201"/>
    </location>
</feature>
<reference evidence="9" key="1">
    <citation type="journal article" date="2020" name="Stud. Mycol.">
        <title>101 Dothideomycetes genomes: a test case for predicting lifestyles and emergence of pathogens.</title>
        <authorList>
            <person name="Haridas S."/>
            <person name="Albert R."/>
            <person name="Binder M."/>
            <person name="Bloem J."/>
            <person name="Labutti K."/>
            <person name="Salamov A."/>
            <person name="Andreopoulos B."/>
            <person name="Baker S."/>
            <person name="Barry K."/>
            <person name="Bills G."/>
            <person name="Bluhm B."/>
            <person name="Cannon C."/>
            <person name="Castanera R."/>
            <person name="Culley D."/>
            <person name="Daum C."/>
            <person name="Ezra D."/>
            <person name="Gonzalez J."/>
            <person name="Henrissat B."/>
            <person name="Kuo A."/>
            <person name="Liang C."/>
            <person name="Lipzen A."/>
            <person name="Lutzoni F."/>
            <person name="Magnuson J."/>
            <person name="Mondo S."/>
            <person name="Nolan M."/>
            <person name="Ohm R."/>
            <person name="Pangilinan J."/>
            <person name="Park H.-J."/>
            <person name="Ramirez L."/>
            <person name="Alfaro M."/>
            <person name="Sun H."/>
            <person name="Tritt A."/>
            <person name="Yoshinaga Y."/>
            <person name="Zwiers L.-H."/>
            <person name="Turgeon B."/>
            <person name="Goodwin S."/>
            <person name="Spatafora J."/>
            <person name="Crous P."/>
            <person name="Grigoriev I."/>
        </authorList>
    </citation>
    <scope>NUCLEOTIDE SEQUENCE</scope>
    <source>
        <strain evidence="9">CBS 675.92</strain>
    </source>
</reference>
<dbReference type="GO" id="GO:0016020">
    <property type="term" value="C:membrane"/>
    <property type="evidence" value="ECO:0007669"/>
    <property type="project" value="UniProtKB-SubCell"/>
</dbReference>
<feature type="transmembrane region" description="Helical" evidence="7">
    <location>
        <begin position="259"/>
        <end position="281"/>
    </location>
</feature>
<evidence type="ECO:0000256" key="3">
    <source>
        <dbReference type="ARBA" id="ARBA00022989"/>
    </source>
</evidence>
<dbReference type="Pfam" id="PF20684">
    <property type="entry name" value="Fung_rhodopsin"/>
    <property type="match status" value="1"/>
</dbReference>
<dbReference type="AlphaFoldDB" id="A0A6A5TBF9"/>